<evidence type="ECO:0000259" key="7">
    <source>
        <dbReference type="PROSITE" id="PS50957"/>
    </source>
</evidence>
<dbReference type="GO" id="GO:0004843">
    <property type="term" value="F:cysteine-type deubiquitinase activity"/>
    <property type="evidence" value="ECO:0007669"/>
    <property type="project" value="UniProtKB-EC"/>
</dbReference>
<accession>A0A914EMN9</accession>
<evidence type="ECO:0000313" key="8">
    <source>
        <dbReference type="Proteomes" id="UP000887540"/>
    </source>
</evidence>
<dbReference type="PROSITE" id="PS50957">
    <property type="entry name" value="JOSEPHIN"/>
    <property type="match status" value="1"/>
</dbReference>
<reference evidence="9" key="1">
    <citation type="submission" date="2022-11" db="UniProtKB">
        <authorList>
            <consortium name="WormBaseParasite"/>
        </authorList>
    </citation>
    <scope>IDENTIFICATION</scope>
</reference>
<dbReference type="PANTHER" id="PTHR13291:SF0">
    <property type="entry name" value="JOSEPHIN-LIKE PROTEIN"/>
    <property type="match status" value="1"/>
</dbReference>
<evidence type="ECO:0000256" key="1">
    <source>
        <dbReference type="ARBA" id="ARBA00000707"/>
    </source>
</evidence>
<dbReference type="GO" id="GO:0006508">
    <property type="term" value="P:proteolysis"/>
    <property type="evidence" value="ECO:0007669"/>
    <property type="project" value="UniProtKB-KW"/>
</dbReference>
<dbReference type="Gene3D" id="3.90.70.40">
    <property type="match status" value="1"/>
</dbReference>
<dbReference type="WBParaSite" id="ACRNAN_scaffold9088.g19963.t1">
    <property type="protein sequence ID" value="ACRNAN_scaffold9088.g19963.t1"/>
    <property type="gene ID" value="ACRNAN_scaffold9088.g19963"/>
</dbReference>
<dbReference type="PRINTS" id="PR01233">
    <property type="entry name" value="JOSEPHIN"/>
</dbReference>
<evidence type="ECO:0000256" key="6">
    <source>
        <dbReference type="PROSITE-ProRule" id="PRU00331"/>
    </source>
</evidence>
<evidence type="ECO:0000256" key="4">
    <source>
        <dbReference type="ARBA" id="ARBA00022786"/>
    </source>
</evidence>
<feature type="active site" evidence="6">
    <location>
        <position position="117"/>
    </location>
</feature>
<dbReference type="SMART" id="SM01246">
    <property type="entry name" value="Josephin"/>
    <property type="match status" value="1"/>
</dbReference>
<keyword evidence="3" id="KW-0645">Protease</keyword>
<feature type="domain" description="Josephin" evidence="7">
    <location>
        <begin position="7"/>
        <end position="176"/>
    </location>
</feature>
<dbReference type="AlphaFoldDB" id="A0A914EMN9"/>
<dbReference type="GO" id="GO:0016579">
    <property type="term" value="P:protein deubiquitination"/>
    <property type="evidence" value="ECO:0007669"/>
    <property type="project" value="InterPro"/>
</dbReference>
<dbReference type="InterPro" id="IPR006155">
    <property type="entry name" value="Josephin"/>
</dbReference>
<keyword evidence="5 6" id="KW-0378">Hydrolase</keyword>
<dbReference type="Proteomes" id="UP000887540">
    <property type="component" value="Unplaced"/>
</dbReference>
<evidence type="ECO:0000256" key="5">
    <source>
        <dbReference type="ARBA" id="ARBA00022801"/>
    </source>
</evidence>
<evidence type="ECO:0000256" key="2">
    <source>
        <dbReference type="ARBA" id="ARBA00012759"/>
    </source>
</evidence>
<protein>
    <recommendedName>
        <fullName evidence="2">ubiquitinyl hydrolase 1</fullName>
        <ecNumber evidence="2">3.4.19.12</ecNumber>
    </recommendedName>
</protein>
<comment type="catalytic activity">
    <reaction evidence="1">
        <text>Thiol-dependent hydrolysis of ester, thioester, amide, peptide and isopeptide bonds formed by the C-terminal Gly of ubiquitin (a 76-residue protein attached to proteins as an intracellular targeting signal).</text>
        <dbReference type="EC" id="3.4.19.12"/>
    </reaction>
</comment>
<keyword evidence="8" id="KW-1185">Reference proteome</keyword>
<feature type="active site" evidence="6">
    <location>
        <position position="20"/>
    </location>
</feature>
<evidence type="ECO:0000256" key="3">
    <source>
        <dbReference type="ARBA" id="ARBA00022670"/>
    </source>
</evidence>
<name>A0A914EMN9_9BILA</name>
<proteinExistence type="predicted"/>
<dbReference type="InterPro" id="IPR040053">
    <property type="entry name" value="JOSD1/2"/>
</dbReference>
<sequence length="176" mass="20802">MNPSSELKKLYHERQEKQLCLLHTLNNLFQRKEFQKVDLDEICINLDESRWFNAHRSMLGLGNYDVNILISALEMKDFCMTWFDNRLSARRINPDAVFGYIFNIPSTSFIPFLKNRHWFSVIRRGKNYYNLDSKLPEPIIIDDFIVFANKHLAAGNQLLLVSKKEDADRCVNKEEE</sequence>
<dbReference type="EC" id="3.4.19.12" evidence="2"/>
<dbReference type="PANTHER" id="PTHR13291">
    <property type="entry name" value="JOSEPHIN 1, 2"/>
    <property type="match status" value="1"/>
</dbReference>
<evidence type="ECO:0000313" key="9">
    <source>
        <dbReference type="WBParaSite" id="ACRNAN_scaffold9088.g19963.t1"/>
    </source>
</evidence>
<dbReference type="Pfam" id="PF02099">
    <property type="entry name" value="Josephin"/>
    <property type="match status" value="1"/>
</dbReference>
<keyword evidence="4" id="KW-0833">Ubl conjugation pathway</keyword>
<organism evidence="8 9">
    <name type="scientific">Acrobeloides nanus</name>
    <dbReference type="NCBI Taxonomy" id="290746"/>
    <lineage>
        <taxon>Eukaryota</taxon>
        <taxon>Metazoa</taxon>
        <taxon>Ecdysozoa</taxon>
        <taxon>Nematoda</taxon>
        <taxon>Chromadorea</taxon>
        <taxon>Rhabditida</taxon>
        <taxon>Tylenchina</taxon>
        <taxon>Cephalobomorpha</taxon>
        <taxon>Cephaloboidea</taxon>
        <taxon>Cephalobidae</taxon>
        <taxon>Acrobeloides</taxon>
    </lineage>
</organism>
<feature type="active site" evidence="6">
    <location>
        <position position="132"/>
    </location>
</feature>